<proteinExistence type="predicted"/>
<dbReference type="EMBL" id="LXQA010697147">
    <property type="protein sequence ID" value="MCI66524.1"/>
    <property type="molecule type" value="Genomic_DNA"/>
</dbReference>
<evidence type="ECO:0000313" key="2">
    <source>
        <dbReference type="Proteomes" id="UP000265520"/>
    </source>
</evidence>
<evidence type="ECO:0000313" key="1">
    <source>
        <dbReference type="EMBL" id="MCI66524.1"/>
    </source>
</evidence>
<dbReference type="AlphaFoldDB" id="A0A392U1E4"/>
<feature type="non-terminal residue" evidence="1">
    <location>
        <position position="58"/>
    </location>
</feature>
<reference evidence="1 2" key="1">
    <citation type="journal article" date="2018" name="Front. Plant Sci.">
        <title>Red Clover (Trifolium pratense) and Zigzag Clover (T. medium) - A Picture of Genomic Similarities and Differences.</title>
        <authorList>
            <person name="Dluhosova J."/>
            <person name="Istvanek J."/>
            <person name="Nedelnik J."/>
            <person name="Repkova J."/>
        </authorList>
    </citation>
    <scope>NUCLEOTIDE SEQUENCE [LARGE SCALE GENOMIC DNA]</scope>
    <source>
        <strain evidence="2">cv. 10/8</strain>
        <tissue evidence="1">Leaf</tissue>
    </source>
</reference>
<organism evidence="1 2">
    <name type="scientific">Trifolium medium</name>
    <dbReference type="NCBI Taxonomy" id="97028"/>
    <lineage>
        <taxon>Eukaryota</taxon>
        <taxon>Viridiplantae</taxon>
        <taxon>Streptophyta</taxon>
        <taxon>Embryophyta</taxon>
        <taxon>Tracheophyta</taxon>
        <taxon>Spermatophyta</taxon>
        <taxon>Magnoliopsida</taxon>
        <taxon>eudicotyledons</taxon>
        <taxon>Gunneridae</taxon>
        <taxon>Pentapetalae</taxon>
        <taxon>rosids</taxon>
        <taxon>fabids</taxon>
        <taxon>Fabales</taxon>
        <taxon>Fabaceae</taxon>
        <taxon>Papilionoideae</taxon>
        <taxon>50 kb inversion clade</taxon>
        <taxon>NPAAA clade</taxon>
        <taxon>Hologalegina</taxon>
        <taxon>IRL clade</taxon>
        <taxon>Trifolieae</taxon>
        <taxon>Trifolium</taxon>
    </lineage>
</organism>
<name>A0A392U1E4_9FABA</name>
<dbReference type="Proteomes" id="UP000265520">
    <property type="component" value="Unassembled WGS sequence"/>
</dbReference>
<sequence>MVWIASVICALRRSAWRGAPVSKDEASVASAICASRRLIWRVAHLHSSSRALRRTGGA</sequence>
<accession>A0A392U1E4</accession>
<protein>
    <submittedName>
        <fullName evidence="1">Uncharacterized protein</fullName>
    </submittedName>
</protein>
<comment type="caution">
    <text evidence="1">The sequence shown here is derived from an EMBL/GenBank/DDBJ whole genome shotgun (WGS) entry which is preliminary data.</text>
</comment>
<keyword evidence="2" id="KW-1185">Reference proteome</keyword>